<name>A0A1D2VDZ8_9ASCO</name>
<dbReference type="RefSeq" id="XP_020046119.1">
    <property type="nucleotide sequence ID" value="XM_020191243.1"/>
</dbReference>
<protein>
    <submittedName>
        <fullName evidence="2">Transport protein particle component</fullName>
    </submittedName>
</protein>
<dbReference type="SUPFAM" id="SSF111126">
    <property type="entry name" value="Ligand-binding domain in the NO signalling and Golgi transport"/>
    <property type="match status" value="1"/>
</dbReference>
<dbReference type="GO" id="GO:0005802">
    <property type="term" value="C:trans-Golgi network"/>
    <property type="evidence" value="ECO:0007669"/>
    <property type="project" value="EnsemblFungi"/>
</dbReference>
<dbReference type="InterPro" id="IPR007194">
    <property type="entry name" value="TRAPP_component"/>
</dbReference>
<dbReference type="GO" id="GO:0031503">
    <property type="term" value="P:protein-containing complex localization"/>
    <property type="evidence" value="ECO:0007669"/>
    <property type="project" value="EnsemblFungi"/>
</dbReference>
<reference evidence="3" key="1">
    <citation type="submission" date="2016-05" db="EMBL/GenBank/DDBJ databases">
        <title>Comparative genomics of biotechnologically important yeasts.</title>
        <authorList>
            <consortium name="DOE Joint Genome Institute"/>
            <person name="Riley R."/>
            <person name="Haridas S."/>
            <person name="Wolfe K.H."/>
            <person name="Lopes M.R."/>
            <person name="Hittinger C.T."/>
            <person name="Goker M."/>
            <person name="Salamov A."/>
            <person name="Wisecaver J."/>
            <person name="Long T.M."/>
            <person name="Aerts A.L."/>
            <person name="Barry K."/>
            <person name="Choi C."/>
            <person name="Clum A."/>
            <person name="Coughlan A.Y."/>
            <person name="Deshpande S."/>
            <person name="Douglass A.P."/>
            <person name="Hanson S.J."/>
            <person name="Klenk H.-P."/>
            <person name="Labutti K."/>
            <person name="Lapidus A."/>
            <person name="Lindquist E."/>
            <person name="Lipzen A."/>
            <person name="Meier-Kolthoff J.P."/>
            <person name="Ohm R.A."/>
            <person name="Otillar R.P."/>
            <person name="Pangilinan J."/>
            <person name="Peng Y."/>
            <person name="Rokas A."/>
            <person name="Rosa C.A."/>
            <person name="Scheuner C."/>
            <person name="Sibirny A.A."/>
            <person name="Slot J.C."/>
            <person name="Stielow J.B."/>
            <person name="Sun H."/>
            <person name="Kurtzman C.P."/>
            <person name="Blackwell M."/>
            <person name="Grigoriev I.V."/>
            <person name="Jeffries T.W."/>
        </authorList>
    </citation>
    <scope>NUCLEOTIDE SEQUENCE [LARGE SCALE GENOMIC DNA]</scope>
    <source>
        <strain evidence="3">DSM 1968</strain>
    </source>
</reference>
<dbReference type="GO" id="GO:1990070">
    <property type="term" value="C:TRAPPI protein complex"/>
    <property type="evidence" value="ECO:0007669"/>
    <property type="project" value="EnsemblFungi"/>
</dbReference>
<keyword evidence="3" id="KW-1185">Reference proteome</keyword>
<dbReference type="Proteomes" id="UP000095038">
    <property type="component" value="Unassembled WGS sequence"/>
</dbReference>
<proteinExistence type="inferred from homology"/>
<dbReference type="AlphaFoldDB" id="A0A1D2VDZ8"/>
<dbReference type="EMBL" id="KV454484">
    <property type="protein sequence ID" value="ODV59812.1"/>
    <property type="molecule type" value="Genomic_DNA"/>
</dbReference>
<dbReference type="STRING" id="1344418.A0A1D2VDZ8"/>
<dbReference type="OrthoDB" id="941624at2759"/>
<dbReference type="InterPro" id="IPR037992">
    <property type="entry name" value="TRAPPC6/Trs33"/>
</dbReference>
<gene>
    <name evidence="2" type="ORF">ASCRUDRAFT_59805</name>
</gene>
<dbReference type="GO" id="GO:1990072">
    <property type="term" value="C:TRAPPIII protein complex"/>
    <property type="evidence" value="ECO:0007669"/>
    <property type="project" value="EnsemblFungi"/>
</dbReference>
<sequence length="217" mass="24694">MSNSLSSTPNKQKLINSTCLDLLLLEIVPLSIRITHKLQQENDSSSLTTSNLSDNKTNNKIRIETLESNYINNDLVNFKVENYGYSIGLRLGELLSFQINSNSLNLISKENNNLDILNIMKFICRDVWKKLYDKQMDNLRTNHRGTFVLIDSNFKDLTRMSSSKGINDTIIKCKPYVWFPCGIIRGILSSLDIDSTVNFEITKFPSVTFNVQTNISG</sequence>
<dbReference type="GO" id="GO:1990071">
    <property type="term" value="C:TRAPPII protein complex"/>
    <property type="evidence" value="ECO:0007669"/>
    <property type="project" value="EnsemblFungi"/>
</dbReference>
<evidence type="ECO:0000313" key="2">
    <source>
        <dbReference type="EMBL" id="ODV59812.1"/>
    </source>
</evidence>
<dbReference type="Pfam" id="PF04051">
    <property type="entry name" value="TRAPP"/>
    <property type="match status" value="1"/>
</dbReference>
<dbReference type="GO" id="GO:0000407">
    <property type="term" value="C:phagophore assembly site"/>
    <property type="evidence" value="ECO:0007669"/>
    <property type="project" value="EnsemblFungi"/>
</dbReference>
<dbReference type="InterPro" id="IPR024096">
    <property type="entry name" value="NO_sig/Golgi_transp_ligand-bd"/>
</dbReference>
<comment type="similarity">
    <text evidence="1">Belongs to the TRAPP small subunits family. BET3 subfamily.</text>
</comment>
<dbReference type="GO" id="GO:0006888">
    <property type="term" value="P:endoplasmic reticulum to Golgi vesicle-mediated transport"/>
    <property type="evidence" value="ECO:0007669"/>
    <property type="project" value="EnsemblFungi"/>
</dbReference>
<dbReference type="PANTHER" id="PTHR12817">
    <property type="entry name" value="TRAFFICKING PROTEIN PARTICLE COMPLEX SUBUNIT 6B"/>
    <property type="match status" value="1"/>
</dbReference>
<dbReference type="GeneID" id="30964879"/>
<dbReference type="GO" id="GO:0065003">
    <property type="term" value="P:protein-containing complex assembly"/>
    <property type="evidence" value="ECO:0007669"/>
    <property type="project" value="EnsemblFungi"/>
</dbReference>
<dbReference type="InParanoid" id="A0A1D2VDZ8"/>
<dbReference type="GO" id="GO:0034497">
    <property type="term" value="P:protein localization to phagophore assembly site"/>
    <property type="evidence" value="ECO:0007669"/>
    <property type="project" value="EnsemblFungi"/>
</dbReference>
<evidence type="ECO:0000313" key="3">
    <source>
        <dbReference type="Proteomes" id="UP000095038"/>
    </source>
</evidence>
<evidence type="ECO:0000256" key="1">
    <source>
        <dbReference type="ARBA" id="ARBA00006218"/>
    </source>
</evidence>
<dbReference type="Gene3D" id="3.30.1380.20">
    <property type="entry name" value="Trafficking protein particle complex subunit 3"/>
    <property type="match status" value="1"/>
</dbReference>
<dbReference type="CDD" id="cd14944">
    <property type="entry name" value="TRAPPC6A_Trs33"/>
    <property type="match status" value="1"/>
</dbReference>
<dbReference type="PANTHER" id="PTHR12817:SF0">
    <property type="entry name" value="GEO08327P1"/>
    <property type="match status" value="1"/>
</dbReference>
<organism evidence="2 3">
    <name type="scientific">Ascoidea rubescens DSM 1968</name>
    <dbReference type="NCBI Taxonomy" id="1344418"/>
    <lineage>
        <taxon>Eukaryota</taxon>
        <taxon>Fungi</taxon>
        <taxon>Dikarya</taxon>
        <taxon>Ascomycota</taxon>
        <taxon>Saccharomycotina</taxon>
        <taxon>Saccharomycetes</taxon>
        <taxon>Ascoideaceae</taxon>
        <taxon>Ascoidea</taxon>
    </lineage>
</organism>
<dbReference type="FunCoup" id="A0A1D2VDZ8">
    <property type="interactions" value="65"/>
</dbReference>
<accession>A0A1D2VDZ8</accession>
<dbReference type="GO" id="GO:0005801">
    <property type="term" value="C:cis-Golgi network"/>
    <property type="evidence" value="ECO:0007669"/>
    <property type="project" value="EnsemblFungi"/>
</dbReference>
<dbReference type="GO" id="GO:0016239">
    <property type="term" value="P:positive regulation of macroautophagy"/>
    <property type="evidence" value="ECO:0007669"/>
    <property type="project" value="EnsemblFungi"/>
</dbReference>